<dbReference type="InterPro" id="IPR029032">
    <property type="entry name" value="AhpD-like"/>
</dbReference>
<evidence type="ECO:0000259" key="1">
    <source>
        <dbReference type="Pfam" id="PF02627"/>
    </source>
</evidence>
<proteinExistence type="predicted"/>
<sequence length="190" mass="20428">MTAPRIAPLDPEHLAPKVRELLDALPDTALRTANITTTLARHPELLAASFPLSTMLLYAGTLPDRDRELVILRTAHLAGSAYIHAQHVRIGHLTGLTPAEIARTAAGPGADDWSAHEAALLTAADELHHHACISEATWQRLAQHYGEQQLIEVSVLAGHYRMWAAALNSFGVTPDPAPPTAEREVSDATG</sequence>
<dbReference type="Pfam" id="PF02627">
    <property type="entry name" value="CMD"/>
    <property type="match status" value="1"/>
</dbReference>
<dbReference type="Gene3D" id="1.20.1290.10">
    <property type="entry name" value="AhpD-like"/>
    <property type="match status" value="1"/>
</dbReference>
<feature type="domain" description="Carboxymuconolactone decarboxylase-like" evidence="1">
    <location>
        <begin position="43"/>
        <end position="126"/>
    </location>
</feature>
<dbReference type="EMBL" id="CP095749">
    <property type="protein sequence ID" value="WEB39594.1"/>
    <property type="molecule type" value="Genomic_DNA"/>
</dbReference>
<dbReference type="PANTHER" id="PTHR34846">
    <property type="entry name" value="4-CARBOXYMUCONOLACTONE DECARBOXYLASE FAMILY PROTEIN (AFU_ORTHOLOGUE AFUA_6G11590)"/>
    <property type="match status" value="1"/>
</dbReference>
<evidence type="ECO:0000313" key="2">
    <source>
        <dbReference type="EMBL" id="WEB39594.1"/>
    </source>
</evidence>
<name>A0ABY8A3Q7_9ACTN</name>
<dbReference type="InterPro" id="IPR003779">
    <property type="entry name" value="CMD-like"/>
</dbReference>
<reference evidence="2 3" key="1">
    <citation type="submission" date="2022-03" db="EMBL/GenBank/DDBJ databases">
        <title>Streptomyces yunnanensis P86,complete genome.</title>
        <authorList>
            <person name="Chen S."/>
            <person name="Zhang Q."/>
        </authorList>
    </citation>
    <scope>NUCLEOTIDE SEQUENCE [LARGE SCALE GENOMIC DNA]</scope>
    <source>
        <strain evidence="2 3">P86</strain>
    </source>
</reference>
<organism evidence="2 3">
    <name type="scientific">Streptomyces yunnanensis</name>
    <dbReference type="NCBI Taxonomy" id="156453"/>
    <lineage>
        <taxon>Bacteria</taxon>
        <taxon>Bacillati</taxon>
        <taxon>Actinomycetota</taxon>
        <taxon>Actinomycetes</taxon>
        <taxon>Kitasatosporales</taxon>
        <taxon>Streptomycetaceae</taxon>
        <taxon>Streptomyces</taxon>
    </lineage>
</organism>
<accession>A0ABY8A3Q7</accession>
<dbReference type="RefSeq" id="WP_275307144.1">
    <property type="nucleotide sequence ID" value="NZ_CP095749.1"/>
</dbReference>
<gene>
    <name evidence="2" type="ORF">MOV08_10135</name>
</gene>
<keyword evidence="3" id="KW-1185">Reference proteome</keyword>
<dbReference type="Proteomes" id="UP001218629">
    <property type="component" value="Chromosome"/>
</dbReference>
<protein>
    <submittedName>
        <fullName evidence="2">Carboxymuconolactone decarboxylase family protein</fullName>
    </submittedName>
</protein>
<dbReference type="PANTHER" id="PTHR34846:SF5">
    <property type="entry name" value="CARBOXYMUCONOLACTONE DECARBOXYLASE-LIKE DOMAIN-CONTAINING PROTEIN"/>
    <property type="match status" value="1"/>
</dbReference>
<evidence type="ECO:0000313" key="3">
    <source>
        <dbReference type="Proteomes" id="UP001218629"/>
    </source>
</evidence>
<dbReference type="SUPFAM" id="SSF69118">
    <property type="entry name" value="AhpD-like"/>
    <property type="match status" value="1"/>
</dbReference>